<evidence type="ECO:0000313" key="8">
    <source>
        <dbReference type="Proteomes" id="UP000298416"/>
    </source>
</evidence>
<evidence type="ECO:0000313" key="7">
    <source>
        <dbReference type="EMBL" id="KAG6403117.1"/>
    </source>
</evidence>
<keyword evidence="3" id="KW-0328">Glycosyltransferase</keyword>
<keyword evidence="4" id="KW-0735">Signal-anchor</keyword>
<keyword evidence="8" id="KW-1185">Reference proteome</keyword>
<comment type="subcellular location">
    <subcellularLocation>
        <location evidence="1">Golgi apparatus membrane</location>
        <topology evidence="1">Single-pass type II membrane protein</topology>
    </subcellularLocation>
</comment>
<dbReference type="PANTHER" id="PTHR11062:SF56">
    <property type="entry name" value="XYLOGLUCAN GALACTOSYLTRANSFERASE MUR3"/>
    <property type="match status" value="1"/>
</dbReference>
<evidence type="ECO:0000256" key="3">
    <source>
        <dbReference type="ARBA" id="ARBA00022676"/>
    </source>
</evidence>
<accession>A0A8X8WYH6</accession>
<protein>
    <recommendedName>
        <fullName evidence="6">Exostosin GT47 domain-containing protein</fullName>
    </recommendedName>
</protein>
<reference evidence="7" key="1">
    <citation type="submission" date="2018-01" db="EMBL/GenBank/DDBJ databases">
        <authorList>
            <person name="Mao J.F."/>
        </authorList>
    </citation>
    <scope>NUCLEOTIDE SEQUENCE</scope>
    <source>
        <strain evidence="7">Huo1</strain>
        <tissue evidence="7">Leaf</tissue>
    </source>
</reference>
<dbReference type="Proteomes" id="UP000298416">
    <property type="component" value="Unassembled WGS sequence"/>
</dbReference>
<dbReference type="PANTHER" id="PTHR11062">
    <property type="entry name" value="EXOSTOSIN HEPARAN SULFATE GLYCOSYLTRANSFERASE -RELATED"/>
    <property type="match status" value="1"/>
</dbReference>
<dbReference type="AlphaFoldDB" id="A0A8X8WYH6"/>
<dbReference type="EMBL" id="PNBA02000013">
    <property type="protein sequence ID" value="KAG6403117.1"/>
    <property type="molecule type" value="Genomic_DNA"/>
</dbReference>
<comment type="similarity">
    <text evidence="2">Belongs to the glycosyltransferase 47 family.</text>
</comment>
<evidence type="ECO:0000256" key="2">
    <source>
        <dbReference type="ARBA" id="ARBA00010271"/>
    </source>
</evidence>
<comment type="caution">
    <text evidence="7">The sequence shown here is derived from an EMBL/GenBank/DDBJ whole genome shotgun (WGS) entry which is preliminary data.</text>
</comment>
<reference evidence="7" key="2">
    <citation type="submission" date="2020-08" db="EMBL/GenBank/DDBJ databases">
        <title>Plant Genome Project.</title>
        <authorList>
            <person name="Zhang R.-G."/>
        </authorList>
    </citation>
    <scope>NUCLEOTIDE SEQUENCE</scope>
    <source>
        <strain evidence="7">Huo1</strain>
        <tissue evidence="7">Leaf</tissue>
    </source>
</reference>
<evidence type="ECO:0000256" key="5">
    <source>
        <dbReference type="ARBA" id="ARBA00023034"/>
    </source>
</evidence>
<gene>
    <name evidence="7" type="ORF">SASPL_135334</name>
</gene>
<dbReference type="InterPro" id="IPR040911">
    <property type="entry name" value="Exostosin_GT47"/>
</dbReference>
<evidence type="ECO:0000256" key="1">
    <source>
        <dbReference type="ARBA" id="ARBA00004323"/>
    </source>
</evidence>
<organism evidence="7">
    <name type="scientific">Salvia splendens</name>
    <name type="common">Scarlet sage</name>
    <dbReference type="NCBI Taxonomy" id="180675"/>
    <lineage>
        <taxon>Eukaryota</taxon>
        <taxon>Viridiplantae</taxon>
        <taxon>Streptophyta</taxon>
        <taxon>Embryophyta</taxon>
        <taxon>Tracheophyta</taxon>
        <taxon>Spermatophyta</taxon>
        <taxon>Magnoliopsida</taxon>
        <taxon>eudicotyledons</taxon>
        <taxon>Gunneridae</taxon>
        <taxon>Pentapetalae</taxon>
        <taxon>asterids</taxon>
        <taxon>lamiids</taxon>
        <taxon>Lamiales</taxon>
        <taxon>Lamiaceae</taxon>
        <taxon>Nepetoideae</taxon>
        <taxon>Mentheae</taxon>
        <taxon>Salviinae</taxon>
        <taxon>Salvia</taxon>
        <taxon>Salvia subgen. Calosphace</taxon>
        <taxon>core Calosphace</taxon>
    </lineage>
</organism>
<evidence type="ECO:0000259" key="6">
    <source>
        <dbReference type="Pfam" id="PF03016"/>
    </source>
</evidence>
<dbReference type="GO" id="GO:0016757">
    <property type="term" value="F:glycosyltransferase activity"/>
    <property type="evidence" value="ECO:0007669"/>
    <property type="project" value="UniProtKB-KW"/>
</dbReference>
<proteinExistence type="inferred from homology"/>
<name>A0A8X8WYH6_SALSN</name>
<keyword evidence="5" id="KW-0333">Golgi apparatus</keyword>
<dbReference type="GO" id="GO:0000139">
    <property type="term" value="C:Golgi membrane"/>
    <property type="evidence" value="ECO:0007669"/>
    <property type="project" value="UniProtKB-SubCell"/>
</dbReference>
<keyword evidence="4" id="KW-0812">Transmembrane</keyword>
<dbReference type="InterPro" id="IPR004263">
    <property type="entry name" value="Exostosin"/>
</dbReference>
<feature type="domain" description="Exostosin GT47" evidence="6">
    <location>
        <begin position="2"/>
        <end position="168"/>
    </location>
</feature>
<sequence>MSMLVVESSPWNAHDYGIPYPTYFHPSTDDDVIIWQERMRRLARKYLFCFVGAPRPGNAKSIRGQIIEQCKDSMLCKLLECGVGESKCHSPRSVMRMFQNSVFCMQPQGDSYTRRSAFDSMLAGCIPVLTHPAPAYTQYIWHLPKNYSVYSVFLPEDDIRGNLSIEERLSEIPAERVKEMREAVISLVPQLIYAREDEDV</sequence>
<evidence type="ECO:0000256" key="4">
    <source>
        <dbReference type="ARBA" id="ARBA00022968"/>
    </source>
</evidence>
<dbReference type="Pfam" id="PF03016">
    <property type="entry name" value="Exostosin_GT47"/>
    <property type="match status" value="1"/>
</dbReference>
<keyword evidence="3" id="KW-0808">Transferase</keyword>